<dbReference type="PROSITE" id="PS51257">
    <property type="entry name" value="PROKAR_LIPOPROTEIN"/>
    <property type="match status" value="1"/>
</dbReference>
<sequence length="679" mass="74384">MIKKIVCCALSLLLVAATLSGCTDREQRETVALVPKPIAQNNVVPNPYMASNESIVHNDAYSSDVSGGVVPLGIYPEITTAYETESVNAPPSIFFDDDSSAITPYLGGVAIRDLTQETIQTLGCFVPSQDDNQQYSVQISYSFVDQLGNIVVPTTHGHVMMLKTKNEDGQILPRFEKVLDVDVLTPALEQLGGDIDRNLLSIVFDYQGNLWFVTGGFRIYPDRSGPGFLGYLSRAYIDAVLNGENPDVSQALHYLKLEKGEGAENGISSNPTGTAVLTNQACYMLRASESGVETLWRTPYESNGANDAQEGAEITGGGLAWGSGTTPTLTNELVCFTDNLDPVNLIALSAETGEVVAQIPVLDDLPEGSQVAVENSILVYSGSADRTSIVVCNWFGAGSPGLSKPEADSSIQKFSNIYSEDWTNQGNKMLMPGAERVDIVKTEDGYTARKIWERKDLRDTSMIKLSTATGYLYGYVQNLDTGMWCYQMFDFDTGETVLEVPVSSRPEYNNMAVGMMIDARGNSLYCPTNNLELLRLQDRFVYLPDSPYAKVDLDLTGRKRLQTEEFRSLTGTQLSPVGYLSSAVLKQTKETTVAFWMNGLSGRLDSFSLFGQDSSGKLVQIDPSLWSLRDAQGKELSRNASLSESTLYQVWVRINDQSKFDLDAEEKQVKLAVIFAMKG</sequence>
<dbReference type="AlphaFoldDB" id="C0EAS3"/>
<dbReference type="HOGENOM" id="CLU_406401_0_0_9"/>
<dbReference type="InterPro" id="IPR011044">
    <property type="entry name" value="Quino_amine_DH_bsu"/>
</dbReference>
<comment type="caution">
    <text evidence="2">The sequence shown here is derived from an EMBL/GenBank/DDBJ whole genome shotgun (WGS) entry which is preliminary data.</text>
</comment>
<evidence type="ECO:0000256" key="1">
    <source>
        <dbReference type="SAM" id="SignalP"/>
    </source>
</evidence>
<reference evidence="2 3" key="2">
    <citation type="submission" date="2009-02" db="EMBL/GenBank/DDBJ databases">
        <title>Draft genome sequence of Clostridium methylpentosum (DSM 5476).</title>
        <authorList>
            <person name="Sudarsanam P."/>
            <person name="Ley R."/>
            <person name="Guruge J."/>
            <person name="Turnbaugh P.J."/>
            <person name="Mahowald M."/>
            <person name="Liep D."/>
            <person name="Gordon J."/>
        </authorList>
    </citation>
    <scope>NUCLEOTIDE SEQUENCE [LARGE SCALE GENOMIC DNA]</scope>
    <source>
        <strain evidence="2 3">DSM 5476</strain>
    </source>
</reference>
<name>C0EAS3_9FIRM</name>
<protein>
    <submittedName>
        <fullName evidence="2">Uncharacterized protein</fullName>
    </submittedName>
</protein>
<organism evidence="2 3">
    <name type="scientific">[Clostridium] methylpentosum DSM 5476</name>
    <dbReference type="NCBI Taxonomy" id="537013"/>
    <lineage>
        <taxon>Bacteria</taxon>
        <taxon>Bacillati</taxon>
        <taxon>Bacillota</taxon>
        <taxon>Clostridia</taxon>
        <taxon>Eubacteriales</taxon>
        <taxon>Oscillospiraceae</taxon>
        <taxon>Oscillospiraceae incertae sedis</taxon>
    </lineage>
</organism>
<accession>C0EAS3</accession>
<dbReference type="Proteomes" id="UP000003340">
    <property type="component" value="Unassembled WGS sequence"/>
</dbReference>
<feature type="signal peptide" evidence="1">
    <location>
        <begin position="1"/>
        <end position="20"/>
    </location>
</feature>
<dbReference type="SUPFAM" id="SSF50969">
    <property type="entry name" value="YVTN repeat-like/Quinoprotein amine dehydrogenase"/>
    <property type="match status" value="1"/>
</dbReference>
<evidence type="ECO:0000313" key="3">
    <source>
        <dbReference type="Proteomes" id="UP000003340"/>
    </source>
</evidence>
<dbReference type="EMBL" id="ACEC01000035">
    <property type="protein sequence ID" value="EEG31391.1"/>
    <property type="molecule type" value="Genomic_DNA"/>
</dbReference>
<proteinExistence type="predicted"/>
<evidence type="ECO:0000313" key="2">
    <source>
        <dbReference type="EMBL" id="EEG31391.1"/>
    </source>
</evidence>
<keyword evidence="3" id="KW-1185">Reference proteome</keyword>
<keyword evidence="1" id="KW-0732">Signal</keyword>
<gene>
    <name evidence="2" type="ORF">CLOSTMETH_00937</name>
</gene>
<reference evidence="2 3" key="1">
    <citation type="submission" date="2009-01" db="EMBL/GenBank/DDBJ databases">
        <authorList>
            <person name="Fulton L."/>
            <person name="Clifton S."/>
            <person name="Fulton B."/>
            <person name="Xu J."/>
            <person name="Minx P."/>
            <person name="Pepin K.H."/>
            <person name="Johnson M."/>
            <person name="Bhonagiri V."/>
            <person name="Nash W.E."/>
            <person name="Mardis E.R."/>
            <person name="Wilson R.K."/>
        </authorList>
    </citation>
    <scope>NUCLEOTIDE SEQUENCE [LARGE SCALE GENOMIC DNA]</scope>
    <source>
        <strain evidence="2 3">DSM 5476</strain>
    </source>
</reference>
<feature type="chain" id="PRO_5039463330" evidence="1">
    <location>
        <begin position="21"/>
        <end position="679"/>
    </location>
</feature>
<dbReference type="eggNOG" id="COG4257">
    <property type="taxonomic scope" value="Bacteria"/>
</dbReference>